<evidence type="ECO:0000256" key="13">
    <source>
        <dbReference type="ARBA" id="ARBA00023158"/>
    </source>
</evidence>
<dbReference type="GO" id="GO:0031047">
    <property type="term" value="P:regulatory ncRNA-mediated gene silencing"/>
    <property type="evidence" value="ECO:0007669"/>
    <property type="project" value="UniProtKB-KW"/>
</dbReference>
<dbReference type="PROSITE" id="PS51192">
    <property type="entry name" value="HELICASE_ATP_BIND_1"/>
    <property type="match status" value="1"/>
</dbReference>
<keyword evidence="11" id="KW-0067">ATP-binding</keyword>
<dbReference type="PANTHER" id="PTHR18934:SF113">
    <property type="entry name" value="ATP-DEPENDENT RNA HELICASE TDRD9"/>
    <property type="match status" value="1"/>
</dbReference>
<keyword evidence="8" id="KW-0221">Differentiation</keyword>
<dbReference type="GO" id="GO:0007283">
    <property type="term" value="P:spermatogenesis"/>
    <property type="evidence" value="ECO:0007669"/>
    <property type="project" value="UniProtKB-KW"/>
</dbReference>
<evidence type="ECO:0000256" key="4">
    <source>
        <dbReference type="ARBA" id="ARBA00012552"/>
    </source>
</evidence>
<dbReference type="GeneTree" id="ENSGT00940000156463"/>
<feature type="domain" description="Tudor" evidence="19">
    <location>
        <begin position="768"/>
        <end position="829"/>
    </location>
</feature>
<dbReference type="SUPFAM" id="SSF63748">
    <property type="entry name" value="Tudor/PWWP/MBT"/>
    <property type="match status" value="1"/>
</dbReference>
<evidence type="ECO:0000259" key="19">
    <source>
        <dbReference type="PROSITE" id="PS50304"/>
    </source>
</evidence>
<dbReference type="Pfam" id="PF00270">
    <property type="entry name" value="DEAD"/>
    <property type="match status" value="1"/>
</dbReference>
<keyword evidence="7" id="KW-0547">Nucleotide-binding</keyword>
<feature type="domain" description="Helicase ATP-binding" evidence="20">
    <location>
        <begin position="29"/>
        <end position="195"/>
    </location>
</feature>
<comment type="subcellular location">
    <subcellularLocation>
        <location evidence="2">Cytoplasm</location>
    </subcellularLocation>
    <subcellularLocation>
        <location evidence="1">Nucleus</location>
    </subcellularLocation>
</comment>
<dbReference type="PROSITE" id="PS51194">
    <property type="entry name" value="HELICASE_CTER"/>
    <property type="match status" value="1"/>
</dbReference>
<evidence type="ECO:0000256" key="7">
    <source>
        <dbReference type="ARBA" id="ARBA00022741"/>
    </source>
</evidence>
<dbReference type="InterPro" id="IPR002999">
    <property type="entry name" value="Tudor"/>
</dbReference>
<evidence type="ECO:0000256" key="8">
    <source>
        <dbReference type="ARBA" id="ARBA00022782"/>
    </source>
</evidence>
<evidence type="ECO:0000256" key="10">
    <source>
        <dbReference type="ARBA" id="ARBA00022806"/>
    </source>
</evidence>
<evidence type="ECO:0000256" key="14">
    <source>
        <dbReference type="ARBA" id="ARBA00023242"/>
    </source>
</evidence>
<dbReference type="Proteomes" id="UP000472265">
    <property type="component" value="Chromosome 16"/>
</dbReference>
<dbReference type="GO" id="GO:0016787">
    <property type="term" value="F:hydrolase activity"/>
    <property type="evidence" value="ECO:0007669"/>
    <property type="project" value="UniProtKB-KW"/>
</dbReference>
<dbReference type="Gene3D" id="1.20.120.1080">
    <property type="match status" value="1"/>
</dbReference>
<evidence type="ECO:0000256" key="2">
    <source>
        <dbReference type="ARBA" id="ARBA00004496"/>
    </source>
</evidence>
<dbReference type="GO" id="GO:0005737">
    <property type="term" value="C:cytoplasm"/>
    <property type="evidence" value="ECO:0007669"/>
    <property type="project" value="UniProtKB-SubCell"/>
</dbReference>
<dbReference type="InterPro" id="IPR035437">
    <property type="entry name" value="SNase_OB-fold_sf"/>
</dbReference>
<keyword evidence="12" id="KW-0744">Spermatogenesis</keyword>
<sequence>MFLSGTAPPPLVSYKYPSLPIAKSRKELISLIENNSVVIVRGATGSGKTTQLPQYILDHYNEKNNFCNIVVTQPRKIGATSIAQYVATQRKCTLGSLVGYQIGMEKIATENTRLIYMTTELLLQKLVQDKCLTEYTHIFVDEVHERTEEMDLLLLVLRNLLNSNSPYVKIILMSATINCSQFAQYFASLVRGKMSPAYVFEVEGSPYAVEEFYQDDLHRLFPYDPNIPVEMYNLAVSLIQSFDEMEGGMTSSERGSVLVFLPGIHEIRCMQEALSKLVHRRLQIYLLHSTVILEEQNGVFQLPVPGYRKVILSTNIAESSLTVPDVKYVIDFCLARHNVCDPDTNYQSLRLTWASKTNCNQRRGRAGRVSKGYCYRLVTKEFWENEIPDYMIPEMQLAPLTKIMLKVKLLDMGDPYSVLSTALSPPNLGNIVRTVLQLKEMGALSTKSDGKDQNNDGELTFLGRVLAHLPVDIYLGKLIVLGHTFGCLDECLIIAAAQSLKSFFAIPSMQQLEELDWGKENFIQIKKIREVAELYEDLKKRVSRFNMHVPEEPQSLDYTNTHLQKFILQVVIAGAYYPNYFVQQDIDEDMATKELSGHNPRTTVRNLPPYSFLYYKQLQSLFRLCGQVKAIFFDSSRAYVEFYRTSKESGVLPEVSLALHLAQQSRSMELSVYPTEQIENAAVSFLVCFLLCRVNVDFQSQSVYPLDAFSRDLDPDELPPSRLFVVNVTEVLDVGHFWGFQADEASLEKQRHLTAEINKRTLHPVTVMLYPNLLCLAPYSEVNDQSLYYRAKILHIRGNKVEVFFLDFGNTEVVASSSLREIPSEFLSYPFQAKEFQVAGLRPSAQSIILGSQWSSQARNCFITLVKDRSLLVSLYSIQHGIRRVQVLINTETKNTSVVDILVQKGHAVKAEEDSPAWTKQSFSDNLPQLEPQFLLQVSIMSAKSKLDIKVANAPHPPSSFLMGVCSSCRTVSINSSISSLAMNENPHYKHQRMLVAGNVSVNATGSHILLKDTSFMPDIPGLPALVTMLFTPIMELRSVKRTCYTGALCGLGWNSQSQEGILPEHDIELTFDVKFDVEDITEINALRVAANRILCEGAGGTLHQWPAEMVKLQEDCRDRLTR</sequence>
<dbReference type="GO" id="GO:0003724">
    <property type="term" value="F:RNA helicase activity"/>
    <property type="evidence" value="ECO:0007669"/>
    <property type="project" value="UniProtKB-EC"/>
</dbReference>
<reference evidence="22" key="1">
    <citation type="submission" date="2021-04" db="EMBL/GenBank/DDBJ databases">
        <authorList>
            <consortium name="Wellcome Sanger Institute Data Sharing"/>
        </authorList>
    </citation>
    <scope>NUCLEOTIDE SEQUENCE [LARGE SCALE GENOMIC DNA]</scope>
</reference>
<gene>
    <name evidence="22" type="primary">tdrd9</name>
</gene>
<dbReference type="InterPro" id="IPR014001">
    <property type="entry name" value="Helicase_ATP-bd"/>
</dbReference>
<dbReference type="CDD" id="cd18791">
    <property type="entry name" value="SF2_C_RHA"/>
    <property type="match status" value="1"/>
</dbReference>
<dbReference type="InterPro" id="IPR027417">
    <property type="entry name" value="P-loop_NTPase"/>
</dbReference>
<evidence type="ECO:0000259" key="20">
    <source>
        <dbReference type="PROSITE" id="PS51192"/>
    </source>
</evidence>
<reference evidence="22" key="2">
    <citation type="submission" date="2025-08" db="UniProtKB">
        <authorList>
            <consortium name="Ensembl"/>
        </authorList>
    </citation>
    <scope>IDENTIFICATION</scope>
</reference>
<evidence type="ECO:0000256" key="18">
    <source>
        <dbReference type="ARBA" id="ARBA00081664"/>
    </source>
</evidence>
<evidence type="ECO:0000256" key="12">
    <source>
        <dbReference type="ARBA" id="ARBA00022871"/>
    </source>
</evidence>
<keyword evidence="9" id="KW-0378">Hydrolase</keyword>
<evidence type="ECO:0000256" key="15">
    <source>
        <dbReference type="ARBA" id="ARBA00023254"/>
    </source>
</evidence>
<dbReference type="Gene3D" id="3.40.50.300">
    <property type="entry name" value="P-loop containing nucleotide triphosphate hydrolases"/>
    <property type="match status" value="2"/>
</dbReference>
<dbReference type="GO" id="GO:0005634">
    <property type="term" value="C:nucleus"/>
    <property type="evidence" value="ECO:0007669"/>
    <property type="project" value="UniProtKB-SubCell"/>
</dbReference>
<keyword evidence="15" id="KW-0469">Meiosis</keyword>
<keyword evidence="5" id="KW-0217">Developmental protein</keyword>
<protein>
    <recommendedName>
        <fullName evidence="17">ATP-dependent RNA helicase TDRD9</fullName>
        <ecNumber evidence="4">3.6.4.13</ecNumber>
    </recommendedName>
    <alternativeName>
        <fullName evidence="18">Tudor domain-containing protein 9</fullName>
    </alternativeName>
</protein>
<dbReference type="EC" id="3.6.4.13" evidence="4"/>
<feature type="domain" description="Helicase C-terminal" evidence="21">
    <location>
        <begin position="237"/>
        <end position="411"/>
    </location>
</feature>
<organism evidence="22 23">
    <name type="scientific">Sparus aurata</name>
    <name type="common">Gilthead sea bream</name>
    <dbReference type="NCBI Taxonomy" id="8175"/>
    <lineage>
        <taxon>Eukaryota</taxon>
        <taxon>Metazoa</taxon>
        <taxon>Chordata</taxon>
        <taxon>Craniata</taxon>
        <taxon>Vertebrata</taxon>
        <taxon>Euteleostomi</taxon>
        <taxon>Actinopterygii</taxon>
        <taxon>Neopterygii</taxon>
        <taxon>Teleostei</taxon>
        <taxon>Neoteleostei</taxon>
        <taxon>Acanthomorphata</taxon>
        <taxon>Eupercaria</taxon>
        <taxon>Spariformes</taxon>
        <taxon>Sparidae</taxon>
        <taxon>Sparus</taxon>
    </lineage>
</organism>
<dbReference type="AlphaFoldDB" id="A0A671WEG9"/>
<name>A0A671WEG9_SPAAU</name>
<comment type="catalytic activity">
    <reaction evidence="16">
        <text>ATP + H2O = ADP + phosphate + H(+)</text>
        <dbReference type="Rhea" id="RHEA:13065"/>
        <dbReference type="ChEBI" id="CHEBI:15377"/>
        <dbReference type="ChEBI" id="CHEBI:15378"/>
        <dbReference type="ChEBI" id="CHEBI:30616"/>
        <dbReference type="ChEBI" id="CHEBI:43474"/>
        <dbReference type="ChEBI" id="CHEBI:456216"/>
        <dbReference type="EC" id="3.6.4.13"/>
    </reaction>
</comment>
<keyword evidence="23" id="KW-1185">Reference proteome</keyword>
<accession>A0A671WEG9</accession>
<dbReference type="PROSITE" id="PS50304">
    <property type="entry name" value="TUDOR"/>
    <property type="match status" value="1"/>
</dbReference>
<dbReference type="Pfam" id="PF21010">
    <property type="entry name" value="HA2_C"/>
    <property type="match status" value="1"/>
</dbReference>
<evidence type="ECO:0000259" key="21">
    <source>
        <dbReference type="PROSITE" id="PS51194"/>
    </source>
</evidence>
<dbReference type="PANTHER" id="PTHR18934">
    <property type="entry name" value="ATP-DEPENDENT RNA HELICASE"/>
    <property type="match status" value="1"/>
</dbReference>
<evidence type="ECO:0000256" key="1">
    <source>
        <dbReference type="ARBA" id="ARBA00004123"/>
    </source>
</evidence>
<dbReference type="Pfam" id="PF00271">
    <property type="entry name" value="Helicase_C"/>
    <property type="match status" value="1"/>
</dbReference>
<dbReference type="GO" id="GO:0051321">
    <property type="term" value="P:meiotic cell cycle"/>
    <property type="evidence" value="ECO:0007669"/>
    <property type="project" value="UniProtKB-KW"/>
</dbReference>
<dbReference type="Pfam" id="PF00567">
    <property type="entry name" value="TUDOR"/>
    <property type="match status" value="1"/>
</dbReference>
<dbReference type="GO" id="GO:0005524">
    <property type="term" value="F:ATP binding"/>
    <property type="evidence" value="ECO:0007669"/>
    <property type="project" value="UniProtKB-KW"/>
</dbReference>
<evidence type="ECO:0000256" key="6">
    <source>
        <dbReference type="ARBA" id="ARBA00022490"/>
    </source>
</evidence>
<keyword evidence="13" id="KW-0943">RNA-mediated gene silencing</keyword>
<evidence type="ECO:0000313" key="23">
    <source>
        <dbReference type="Proteomes" id="UP000472265"/>
    </source>
</evidence>
<dbReference type="InterPro" id="IPR007502">
    <property type="entry name" value="Helicase-assoc_dom"/>
</dbReference>
<keyword evidence="14" id="KW-0539">Nucleus</keyword>
<dbReference type="FunFam" id="3.40.50.300:FF:000946">
    <property type="entry name" value="putative ATP-dependent RNA helicase TDRD9"/>
    <property type="match status" value="1"/>
</dbReference>
<dbReference type="FunFam" id="3.40.50.300:FF:001113">
    <property type="entry name" value="ATP-dependent RNA helicase TDRD9"/>
    <property type="match status" value="1"/>
</dbReference>
<keyword evidence="10" id="KW-0347">Helicase</keyword>
<dbReference type="SMART" id="SM00487">
    <property type="entry name" value="DEXDc"/>
    <property type="match status" value="1"/>
</dbReference>
<proteinExistence type="inferred from homology"/>
<dbReference type="InterPro" id="IPR001650">
    <property type="entry name" value="Helicase_C-like"/>
</dbReference>
<dbReference type="GO" id="GO:0003723">
    <property type="term" value="F:RNA binding"/>
    <property type="evidence" value="ECO:0007669"/>
    <property type="project" value="TreeGrafter"/>
</dbReference>
<evidence type="ECO:0000256" key="17">
    <source>
        <dbReference type="ARBA" id="ARBA00074173"/>
    </source>
</evidence>
<dbReference type="SUPFAM" id="SSF52540">
    <property type="entry name" value="P-loop containing nucleoside triphosphate hydrolases"/>
    <property type="match status" value="1"/>
</dbReference>
<evidence type="ECO:0000256" key="9">
    <source>
        <dbReference type="ARBA" id="ARBA00022801"/>
    </source>
</evidence>
<evidence type="ECO:0000256" key="11">
    <source>
        <dbReference type="ARBA" id="ARBA00022840"/>
    </source>
</evidence>
<evidence type="ECO:0000256" key="16">
    <source>
        <dbReference type="ARBA" id="ARBA00047984"/>
    </source>
</evidence>
<reference evidence="22" key="3">
    <citation type="submission" date="2025-09" db="UniProtKB">
        <authorList>
            <consortium name="Ensembl"/>
        </authorList>
    </citation>
    <scope>IDENTIFICATION</scope>
</reference>
<evidence type="ECO:0000313" key="22">
    <source>
        <dbReference type="Ensembl" id="ENSSAUP00010037009.1"/>
    </source>
</evidence>
<keyword evidence="6" id="KW-0963">Cytoplasm</keyword>
<dbReference type="Gene3D" id="2.30.30.140">
    <property type="match status" value="1"/>
</dbReference>
<dbReference type="SMART" id="SM00333">
    <property type="entry name" value="TUDOR"/>
    <property type="match status" value="1"/>
</dbReference>
<dbReference type="Gene3D" id="2.40.50.90">
    <property type="match status" value="1"/>
</dbReference>
<evidence type="ECO:0000256" key="5">
    <source>
        <dbReference type="ARBA" id="ARBA00022473"/>
    </source>
</evidence>
<dbReference type="InterPro" id="IPR011545">
    <property type="entry name" value="DEAD/DEAH_box_helicase_dom"/>
</dbReference>
<dbReference type="Ensembl" id="ENSSAUT00010038958.1">
    <property type="protein sequence ID" value="ENSSAUP00010037009.1"/>
    <property type="gene ID" value="ENSSAUG00010015348.1"/>
</dbReference>
<dbReference type="GO" id="GO:0030154">
    <property type="term" value="P:cell differentiation"/>
    <property type="evidence" value="ECO:0007669"/>
    <property type="project" value="UniProtKB-KW"/>
</dbReference>
<comment type="similarity">
    <text evidence="3">Belongs to the DEAD box helicase family. DEAH subfamily.</text>
</comment>
<evidence type="ECO:0000256" key="3">
    <source>
        <dbReference type="ARBA" id="ARBA00008792"/>
    </source>
</evidence>
<dbReference type="SMART" id="SM00490">
    <property type="entry name" value="HELICc"/>
    <property type="match status" value="1"/>
</dbReference>
<dbReference type="SMART" id="SM00847">
    <property type="entry name" value="HA2"/>
    <property type="match status" value="1"/>
</dbReference>